<sequence>MAWRTRKMTKFEEEFKALTSWDWVNVDLIQQILTRFGNWHSDEEFQAEKDARKKEYEIHQDIYSKTSKKLNKAELEITNLKSQLQQQALPVVPECVAGAIESIPDHYSAFEAISLINAKVNALPEENEDWLPVYNWLCEGVENQDVFALAFITGKYEVEKPQLFYLKNKLTGMWLMRDEVDEVYPYDHTFNRCHRGKFTQQEIDSMETGSYEQIEVAE</sequence>
<dbReference type="Proteomes" id="UP000002196">
    <property type="component" value="Chromosome"/>
</dbReference>
<accession>Q9CFQ5</accession>
<dbReference type="HOGENOM" id="CLU_108878_0_0_9"/>
<dbReference type="PATRIC" id="fig|272623.7.peg.1515"/>
<keyword evidence="2" id="KW-1185">Reference proteome</keyword>
<dbReference type="InterPro" id="IPR012865">
    <property type="entry name" value="DUF1642"/>
</dbReference>
<name>Q9CFQ5_LACLA</name>
<proteinExistence type="predicted"/>
<dbReference type="PIR" id="B86801">
    <property type="entry name" value="B86801"/>
</dbReference>
<dbReference type="EnsemblBacteria" id="AAK05508">
    <property type="protein sequence ID" value="AAK05508"/>
    <property type="gene ID" value="L43612"/>
</dbReference>
<evidence type="ECO:0000313" key="2">
    <source>
        <dbReference type="Proteomes" id="UP000002196"/>
    </source>
</evidence>
<dbReference type="eggNOG" id="ENOG5030G17">
    <property type="taxonomic scope" value="Bacteria"/>
</dbReference>
<protein>
    <submittedName>
        <fullName evidence="1">Prophage pi3 protein 37</fullName>
    </submittedName>
</protein>
<organism evidence="1 2">
    <name type="scientific">Lactococcus lactis subsp. lactis (strain IL1403)</name>
    <name type="common">Streptococcus lactis</name>
    <dbReference type="NCBI Taxonomy" id="272623"/>
    <lineage>
        <taxon>Bacteria</taxon>
        <taxon>Bacillati</taxon>
        <taxon>Bacillota</taxon>
        <taxon>Bacilli</taxon>
        <taxon>Lactobacillales</taxon>
        <taxon>Streptococcaceae</taxon>
        <taxon>Lactococcus</taxon>
    </lineage>
</organism>
<dbReference type="PaxDb" id="272623-L43612"/>
<dbReference type="EMBL" id="AE005176">
    <property type="protein sequence ID" value="AAK05508.1"/>
    <property type="molecule type" value="Genomic_DNA"/>
</dbReference>
<gene>
    <name evidence="1" type="primary">pi337</name>
    <name evidence="1" type="ORF">L43612</name>
</gene>
<dbReference type="KEGG" id="lla:L43612"/>
<dbReference type="OrthoDB" id="2243928at2"/>
<reference evidence="1 2" key="1">
    <citation type="journal article" date="2001" name="Genome Res.">
        <title>The complete genome sequence of the lactic acid bacterium Lactococcus lactis ssp. lactis IL1403.</title>
        <authorList>
            <person name="Bolotin A."/>
            <person name="Wincker P."/>
            <person name="Mauger S."/>
            <person name="Jaillon O."/>
            <person name="Malarme K."/>
            <person name="Weissenbach J."/>
            <person name="Ehrlich S.D."/>
            <person name="Sorokin A."/>
        </authorList>
    </citation>
    <scope>NUCLEOTIDE SEQUENCE [LARGE SCALE GENOMIC DNA]</scope>
    <source>
        <strain evidence="1 2">IL1403</strain>
    </source>
</reference>
<dbReference type="Pfam" id="PF07852">
    <property type="entry name" value="DUF1642"/>
    <property type="match status" value="1"/>
</dbReference>
<evidence type="ECO:0000313" key="1">
    <source>
        <dbReference type="EMBL" id="AAK05508.1"/>
    </source>
</evidence>
<dbReference type="AlphaFoldDB" id="Q9CFQ5"/>